<feature type="region of interest" description="Disordered" evidence="5">
    <location>
        <begin position="325"/>
        <end position="357"/>
    </location>
</feature>
<dbReference type="Proteomes" id="UP001295469">
    <property type="component" value="Chromosome A07"/>
</dbReference>
<feature type="compositionally biased region" description="Basic and acidic residues" evidence="5">
    <location>
        <begin position="598"/>
        <end position="608"/>
    </location>
</feature>
<feature type="compositionally biased region" description="Acidic residues" evidence="5">
    <location>
        <begin position="609"/>
        <end position="624"/>
    </location>
</feature>
<evidence type="ECO:0000259" key="6">
    <source>
        <dbReference type="PROSITE" id="PS50600"/>
    </source>
</evidence>
<sequence length="984" mass="108643">ETRRRKRRGDNGGKNRRRGAATINEMSRWRNLRGKEIAEGRGVPARLPETLFAMDRYPCERINMLIGPDRDVTIEELAAMVVGDTVMSASRKLRLTMNPVPKVMGKCEDPNGNFCKKPRQKNIRILGFPLALQLVAFELIPQLLKQARGDDSTTLLTFPGQVLPQHAGLTVVDLRKAEHDVGPMMEISGTDDERWAAWDDEKYDKKKDNMLGMIKSGHVFSKGDWGSGDGGDPIYKHREKVNAKKQKATAHVGVTEEPVLKQRHVSGYFRRGAMVDAEQYRRMEADVQELVLEVQQLKNVVEKQGRKFEKWKTFGYYNDDDSVKDDVPAFSAGGTQGEGDVRTPEQSSRSISEDRPDLLVRLPPRDGVPLQRVEPGSGDKVVYRAVHSQTFFVHSEEEGSSVGGGSRDQGGSGDGLDASAMADLDALVLAASGDMAGGRQSEVRKILLWLDALEENPDGAEAMGEQPSVTEAGRKQEGQSGGTDGCVATCLKTRERFSFVIKNLGLHNSFMIVGALAVLTDFLENLGTVAGLGEANKVVIETEEKAEKPEGAGEKGEQLSEAKSGWTDGLGDQGVSGPRVRYSLMVLFVGYEQEGKAEEMGEELRVENENDESDSQVGDSEDAEITGVGPKTVVLDVSDTSDGGRAARHEPVEQEGELAAVLLAKDQYITPGIVPTAEDCDYAYFERVLLANLKVMHTSAGGYDLDNEFFINLATPCKWVSSTHMDVLADYVGRLHAEDLRGNRAMLVAPWFSAHLEVKERSFKAARRKTRIATDLKLTKFLTREGKKWGVDVDMLYAPMIWGGRGGDHWVGLCIRLATWDILVFDPSPRLKTEDEVASMMEPVRAILPYLAKKHAVGEHQLAPFHVERVVEQSLGLLHQCLEVASFLRDVVGVFLEHLFKHLISVRKSFFVKGISVYFGDSWGRGERRGAVSVEVKNSVITLHSNSDNVIPGRTRTILDILSLSMAKFQQPSPEDQAPGITMR</sequence>
<keyword evidence="4" id="KW-0175">Coiled coil</keyword>
<dbReference type="AlphaFoldDB" id="A0A816YE49"/>
<dbReference type="PANTHER" id="PTHR48449:SF1">
    <property type="entry name" value="DUF1985 DOMAIN-CONTAINING PROTEIN"/>
    <property type="match status" value="1"/>
</dbReference>
<gene>
    <name evidence="7" type="ORF">DARMORV10_A07P06060.1</name>
</gene>
<evidence type="ECO:0000256" key="5">
    <source>
        <dbReference type="SAM" id="MobiDB-lite"/>
    </source>
</evidence>
<feature type="compositionally biased region" description="Gly residues" evidence="5">
    <location>
        <begin position="401"/>
        <end position="414"/>
    </location>
</feature>
<dbReference type="SUPFAM" id="SSF54001">
    <property type="entry name" value="Cysteine proteinases"/>
    <property type="match status" value="1"/>
</dbReference>
<evidence type="ECO:0000313" key="7">
    <source>
        <dbReference type="EMBL" id="CAF2158006.1"/>
    </source>
</evidence>
<dbReference type="GO" id="GO:0006508">
    <property type="term" value="P:proteolysis"/>
    <property type="evidence" value="ECO:0007669"/>
    <property type="project" value="UniProtKB-KW"/>
</dbReference>
<accession>A0A816YE49</accession>
<reference evidence="7" key="1">
    <citation type="submission" date="2021-01" db="EMBL/GenBank/DDBJ databases">
        <authorList>
            <consortium name="Genoscope - CEA"/>
            <person name="William W."/>
        </authorList>
    </citation>
    <scope>NUCLEOTIDE SEQUENCE</scope>
</reference>
<feature type="region of interest" description="Disordered" evidence="5">
    <location>
        <begin position="543"/>
        <end position="572"/>
    </location>
</feature>
<dbReference type="GO" id="GO:0008234">
    <property type="term" value="F:cysteine-type peptidase activity"/>
    <property type="evidence" value="ECO:0007669"/>
    <property type="project" value="InterPro"/>
</dbReference>
<protein>
    <submittedName>
        <fullName evidence="7">(rape) hypothetical protein</fullName>
    </submittedName>
</protein>
<dbReference type="Gene3D" id="3.40.395.10">
    <property type="entry name" value="Adenoviral Proteinase, Chain A"/>
    <property type="match status" value="1"/>
</dbReference>
<feature type="region of interest" description="Disordered" evidence="5">
    <location>
        <begin position="394"/>
        <end position="417"/>
    </location>
</feature>
<evidence type="ECO:0000256" key="2">
    <source>
        <dbReference type="ARBA" id="ARBA00022670"/>
    </source>
</evidence>
<dbReference type="PROSITE" id="PS50600">
    <property type="entry name" value="ULP_PROTEASE"/>
    <property type="match status" value="1"/>
</dbReference>
<dbReference type="InterPro" id="IPR003653">
    <property type="entry name" value="Peptidase_C48_C"/>
</dbReference>
<feature type="coiled-coil region" evidence="4">
    <location>
        <begin position="280"/>
        <end position="307"/>
    </location>
</feature>
<dbReference type="Pfam" id="PF02902">
    <property type="entry name" value="Peptidase_C48"/>
    <property type="match status" value="1"/>
</dbReference>
<comment type="similarity">
    <text evidence="1">Belongs to the peptidase C48 family.</text>
</comment>
<feature type="compositionally biased region" description="Basic and acidic residues" evidence="5">
    <location>
        <begin position="543"/>
        <end position="560"/>
    </location>
</feature>
<evidence type="ECO:0000256" key="3">
    <source>
        <dbReference type="ARBA" id="ARBA00022801"/>
    </source>
</evidence>
<keyword evidence="2" id="KW-0645">Protease</keyword>
<proteinExistence type="inferred from homology"/>
<dbReference type="PANTHER" id="PTHR48449">
    <property type="entry name" value="DUF1985 DOMAIN-CONTAINING PROTEIN"/>
    <property type="match status" value="1"/>
</dbReference>
<evidence type="ECO:0000256" key="4">
    <source>
        <dbReference type="SAM" id="Coils"/>
    </source>
</evidence>
<dbReference type="InterPro" id="IPR038765">
    <property type="entry name" value="Papain-like_cys_pep_sf"/>
</dbReference>
<feature type="region of interest" description="Disordered" evidence="5">
    <location>
        <begin position="458"/>
        <end position="484"/>
    </location>
</feature>
<name>A0A816YE49_BRANA</name>
<feature type="non-terminal residue" evidence="7">
    <location>
        <position position="1"/>
    </location>
</feature>
<feature type="domain" description="Ubiquitin-like protease family profile" evidence="6">
    <location>
        <begin position="703"/>
        <end position="984"/>
    </location>
</feature>
<keyword evidence="3" id="KW-0378">Hydrolase</keyword>
<feature type="region of interest" description="Disordered" evidence="5">
    <location>
        <begin position="598"/>
        <end position="624"/>
    </location>
</feature>
<organism evidence="7">
    <name type="scientific">Brassica napus</name>
    <name type="common">Rape</name>
    <dbReference type="NCBI Taxonomy" id="3708"/>
    <lineage>
        <taxon>Eukaryota</taxon>
        <taxon>Viridiplantae</taxon>
        <taxon>Streptophyta</taxon>
        <taxon>Embryophyta</taxon>
        <taxon>Tracheophyta</taxon>
        <taxon>Spermatophyta</taxon>
        <taxon>Magnoliopsida</taxon>
        <taxon>eudicotyledons</taxon>
        <taxon>Gunneridae</taxon>
        <taxon>Pentapetalae</taxon>
        <taxon>rosids</taxon>
        <taxon>malvids</taxon>
        <taxon>Brassicales</taxon>
        <taxon>Brassicaceae</taxon>
        <taxon>Brassiceae</taxon>
        <taxon>Brassica</taxon>
    </lineage>
</organism>
<evidence type="ECO:0000256" key="1">
    <source>
        <dbReference type="ARBA" id="ARBA00005234"/>
    </source>
</evidence>
<dbReference type="EMBL" id="HG994361">
    <property type="protein sequence ID" value="CAF2158006.1"/>
    <property type="molecule type" value="Genomic_DNA"/>
</dbReference>